<reference evidence="2 3" key="1">
    <citation type="submission" date="2013-08" db="EMBL/GenBank/DDBJ databases">
        <title>draft genome of Halomonas huanghegensis, strain BJGMM-B45T.</title>
        <authorList>
            <person name="Miao C."/>
            <person name="Wan Y."/>
            <person name="Jin W."/>
        </authorList>
    </citation>
    <scope>NUCLEOTIDE SEQUENCE [LARGE SCALE GENOMIC DNA]</scope>
    <source>
        <strain evidence="2 3">BJGMM-B45</strain>
    </source>
</reference>
<accession>W1N9Z9</accession>
<dbReference type="KEGG" id="hhu:AR456_16805"/>
<keyword evidence="3" id="KW-1185">Reference proteome</keyword>
<proteinExistence type="predicted"/>
<dbReference type="eggNOG" id="COG1585">
    <property type="taxonomic scope" value="Bacteria"/>
</dbReference>
<dbReference type="STRING" id="1178482.AR456_16805"/>
<feature type="transmembrane region" description="Helical" evidence="1">
    <location>
        <begin position="7"/>
        <end position="37"/>
    </location>
</feature>
<sequence length="152" mass="16059">MDLLSPALLWLLIALISLVFELFTGAYVLLAISLAAALTAAGAWLGLNLIGQLAVLAISCGILVPLAIHRLKHRQQKPDFGVAGAGGGAGQRFVVMRRDYDDAACIKLDGDLYRAVLDADVDTAPEPGDEVVLVRFEGNQAIVKPASQQPTP</sequence>
<evidence type="ECO:0000256" key="1">
    <source>
        <dbReference type="SAM" id="Phobius"/>
    </source>
</evidence>
<dbReference type="InterPro" id="IPR012340">
    <property type="entry name" value="NA-bd_OB-fold"/>
</dbReference>
<dbReference type="RefSeq" id="WP_021818166.1">
    <property type="nucleotide sequence ID" value="NZ_AVBC01000019.1"/>
</dbReference>
<gene>
    <name evidence="2" type="ORF">BJB45_10225</name>
</gene>
<evidence type="ECO:0000313" key="3">
    <source>
        <dbReference type="Proteomes" id="UP000019113"/>
    </source>
</evidence>
<evidence type="ECO:0000313" key="2">
    <source>
        <dbReference type="EMBL" id="ERL52334.1"/>
    </source>
</evidence>
<dbReference type="Proteomes" id="UP000019113">
    <property type="component" value="Unassembled WGS sequence"/>
</dbReference>
<protein>
    <submittedName>
        <fullName evidence="2">Uncharacterized protein</fullName>
    </submittedName>
</protein>
<keyword evidence="1" id="KW-0812">Transmembrane</keyword>
<feature type="transmembrane region" description="Helical" evidence="1">
    <location>
        <begin position="49"/>
        <end position="68"/>
    </location>
</feature>
<dbReference type="Gene3D" id="2.40.50.140">
    <property type="entry name" value="Nucleic acid-binding proteins"/>
    <property type="match status" value="1"/>
</dbReference>
<keyword evidence="1" id="KW-0472">Membrane</keyword>
<organism evidence="2 3">
    <name type="scientific">Halomonas huangheensis</name>
    <dbReference type="NCBI Taxonomy" id="1178482"/>
    <lineage>
        <taxon>Bacteria</taxon>
        <taxon>Pseudomonadati</taxon>
        <taxon>Pseudomonadota</taxon>
        <taxon>Gammaproteobacteria</taxon>
        <taxon>Oceanospirillales</taxon>
        <taxon>Halomonadaceae</taxon>
        <taxon>Halomonas</taxon>
    </lineage>
</organism>
<name>W1N9Z9_9GAMM</name>
<keyword evidence="1" id="KW-1133">Transmembrane helix</keyword>
<dbReference type="AlphaFoldDB" id="W1N9Z9"/>
<comment type="caution">
    <text evidence="2">The sequence shown here is derived from an EMBL/GenBank/DDBJ whole genome shotgun (WGS) entry which is preliminary data.</text>
</comment>
<dbReference type="PATRIC" id="fig|1178482.3.peg.1205"/>
<dbReference type="EMBL" id="AVBC01000019">
    <property type="protein sequence ID" value="ERL52334.1"/>
    <property type="molecule type" value="Genomic_DNA"/>
</dbReference>